<dbReference type="EMBL" id="JAHUZE010000001">
    <property type="protein sequence ID" value="MBV7378144.1"/>
    <property type="molecule type" value="Genomic_DNA"/>
</dbReference>
<evidence type="ECO:0000313" key="3">
    <source>
        <dbReference type="Proteomes" id="UP000756530"/>
    </source>
</evidence>
<accession>A0ABS6SYT8</accession>
<name>A0ABS6SYT8_9RHOB</name>
<dbReference type="RefSeq" id="WP_218390993.1">
    <property type="nucleotide sequence ID" value="NZ_JAHUZE010000001.1"/>
</dbReference>
<reference evidence="2 3" key="1">
    <citation type="submission" date="2021-05" db="EMBL/GenBank/DDBJ databases">
        <title>Culturable bacteria isolated from Daya Bay.</title>
        <authorList>
            <person name="Zheng W."/>
            <person name="Yu S."/>
            <person name="Huang Y."/>
        </authorList>
    </citation>
    <scope>NUCLEOTIDE SEQUENCE [LARGE SCALE GENOMIC DNA]</scope>
    <source>
        <strain evidence="2 3">DP4N28-5</strain>
    </source>
</reference>
<gene>
    <name evidence="2" type="ORF">KJP28_04350</name>
</gene>
<evidence type="ECO:0000259" key="1">
    <source>
        <dbReference type="Pfam" id="PF13403"/>
    </source>
</evidence>
<dbReference type="InterPro" id="IPR010221">
    <property type="entry name" value="VCBS_dom"/>
</dbReference>
<evidence type="ECO:0000313" key="2">
    <source>
        <dbReference type="EMBL" id="MBV7378144.1"/>
    </source>
</evidence>
<protein>
    <submittedName>
        <fullName evidence="2">Hint domain-containing protein</fullName>
    </submittedName>
</protein>
<feature type="domain" description="Hedgehog/Intein (Hint)" evidence="1">
    <location>
        <begin position="105"/>
        <end position="250"/>
    </location>
</feature>
<organism evidence="2 3">
    <name type="scientific">Maritimibacter dapengensis</name>
    <dbReference type="NCBI Taxonomy" id="2836868"/>
    <lineage>
        <taxon>Bacteria</taxon>
        <taxon>Pseudomonadati</taxon>
        <taxon>Pseudomonadota</taxon>
        <taxon>Alphaproteobacteria</taxon>
        <taxon>Rhodobacterales</taxon>
        <taxon>Roseobacteraceae</taxon>
        <taxon>Maritimibacter</taxon>
    </lineage>
</organism>
<keyword evidence="3" id="KW-1185">Reference proteome</keyword>
<dbReference type="NCBIfam" id="TIGR01965">
    <property type="entry name" value="VCBS_repeat"/>
    <property type="match status" value="1"/>
</dbReference>
<dbReference type="Proteomes" id="UP000756530">
    <property type="component" value="Unassembled WGS sequence"/>
</dbReference>
<sequence>MGIPVPQSGTVTEDSGVVGGFITATGNANYYLGNDNGDWTAETISGTYGSLTIDDDGVWTYSADNAQASIQALDAGETLTEVFTITSTNGTTSVTITINGADEPPCFTRGTLIDTPHGPRPVEDLRAGDEVLTSDNGPQKIKWIGSRRIGLTGAAADPRLRPVRLKAGAIAPGVPSADMLVSPMHRVLIGGAHAQLHFGKDEVLAAAKHLVNGQSIFIDPVAEVEYYHILFDRHQILISMNLASESFYPGGVGLTAFEDGVREEILTLFPELRSLDGAYGPSARDVLKRYEAALLKHALKPEPALKRLLASRAA</sequence>
<comment type="caution">
    <text evidence="2">The sequence shown here is derived from an EMBL/GenBank/DDBJ whole genome shotgun (WGS) entry which is preliminary data.</text>
</comment>
<dbReference type="Pfam" id="PF13403">
    <property type="entry name" value="Hint_2"/>
    <property type="match status" value="1"/>
</dbReference>
<dbReference type="InterPro" id="IPR028992">
    <property type="entry name" value="Hedgehog/Intein_dom"/>
</dbReference>
<proteinExistence type="predicted"/>